<dbReference type="GO" id="GO:0004180">
    <property type="term" value="F:carboxypeptidase activity"/>
    <property type="evidence" value="ECO:0007669"/>
    <property type="project" value="UniProtKB-KW"/>
</dbReference>
<dbReference type="InterPro" id="IPR001967">
    <property type="entry name" value="Peptidase_S11_N"/>
</dbReference>
<keyword evidence="5" id="KW-0573">Peptidoglycan synthesis</keyword>
<feature type="signal peptide" evidence="9">
    <location>
        <begin position="1"/>
        <end position="34"/>
    </location>
</feature>
<gene>
    <name evidence="11" type="ORF">ACFSE1_13455</name>
</gene>
<feature type="region of interest" description="Disordered" evidence="8">
    <location>
        <begin position="347"/>
        <end position="369"/>
    </location>
</feature>
<keyword evidence="6" id="KW-0961">Cell wall biogenesis/degradation</keyword>
<dbReference type="InterPro" id="IPR012338">
    <property type="entry name" value="Beta-lactam/transpept-like"/>
</dbReference>
<evidence type="ECO:0000256" key="2">
    <source>
        <dbReference type="ARBA" id="ARBA00022729"/>
    </source>
</evidence>
<evidence type="ECO:0000256" key="4">
    <source>
        <dbReference type="ARBA" id="ARBA00022960"/>
    </source>
</evidence>
<feature type="domain" description="Peptidase S11 D-alanyl-D-alanine carboxypeptidase A N-terminal" evidence="10">
    <location>
        <begin position="27"/>
        <end position="253"/>
    </location>
</feature>
<evidence type="ECO:0000313" key="12">
    <source>
        <dbReference type="Proteomes" id="UP001597322"/>
    </source>
</evidence>
<sequence>MPNLSFVTPSVRRPLHVLLAAALAVSATAQTAFANPKMVVDVRTGRVIAHQEAFRRWYPASLTKLMTAYVTFRALKSGRITLDTPVVMSKRAADQPPSKIFVRPGSSMTLDAALKILLVKSANDVAVAVAEAVGGSTEQFVEMMNAEAARIGMRSSRFINPHGLPGKGQYTTARDLAVLTMQLKREFPEYGSYFALEGVTTGSKEYPNYNMLIGRFDGADGMKTGFICASGFNQVSSATRDGRTVVSVVLGADSLGGRADDSAELLQKGLTAPANQGEPLASLAPYGPDQDQVVDISTEICNPKAAKVRSEGRDDAGRMVLHSPYVHEMTRPPQFTFAGVVAVAEPEKPVKGGAQPSNVPVPIPRPDTL</sequence>
<evidence type="ECO:0000256" key="3">
    <source>
        <dbReference type="ARBA" id="ARBA00022801"/>
    </source>
</evidence>
<dbReference type="Pfam" id="PF00768">
    <property type="entry name" value="Peptidase_S11"/>
    <property type="match status" value="1"/>
</dbReference>
<keyword evidence="4" id="KW-0133">Cell shape</keyword>
<keyword evidence="11" id="KW-0645">Protease</keyword>
<dbReference type="InterPro" id="IPR018044">
    <property type="entry name" value="Peptidase_S11"/>
</dbReference>
<dbReference type="RefSeq" id="WP_377402146.1">
    <property type="nucleotide sequence ID" value="NZ_JBHUEQ010000023.1"/>
</dbReference>
<keyword evidence="3 11" id="KW-0378">Hydrolase</keyword>
<evidence type="ECO:0000256" key="8">
    <source>
        <dbReference type="SAM" id="MobiDB-lite"/>
    </source>
</evidence>
<dbReference type="EMBL" id="JBHUEQ010000023">
    <property type="protein sequence ID" value="MFD1746473.1"/>
    <property type="molecule type" value="Genomic_DNA"/>
</dbReference>
<evidence type="ECO:0000256" key="9">
    <source>
        <dbReference type="SAM" id="SignalP"/>
    </source>
</evidence>
<keyword evidence="11" id="KW-0121">Carboxypeptidase</keyword>
<evidence type="ECO:0000259" key="10">
    <source>
        <dbReference type="Pfam" id="PF00768"/>
    </source>
</evidence>
<dbReference type="PANTHER" id="PTHR21581">
    <property type="entry name" value="D-ALANYL-D-ALANINE CARBOXYPEPTIDASE"/>
    <property type="match status" value="1"/>
</dbReference>
<organism evidence="11 12">
    <name type="scientific">Rhizobium helianthi</name>
    <dbReference type="NCBI Taxonomy" id="1132695"/>
    <lineage>
        <taxon>Bacteria</taxon>
        <taxon>Pseudomonadati</taxon>
        <taxon>Pseudomonadota</taxon>
        <taxon>Alphaproteobacteria</taxon>
        <taxon>Hyphomicrobiales</taxon>
        <taxon>Rhizobiaceae</taxon>
        <taxon>Rhizobium/Agrobacterium group</taxon>
        <taxon>Rhizobium</taxon>
    </lineage>
</organism>
<keyword evidence="12" id="KW-1185">Reference proteome</keyword>
<comment type="caution">
    <text evidence="11">The sequence shown here is derived from an EMBL/GenBank/DDBJ whole genome shotgun (WGS) entry which is preliminary data.</text>
</comment>
<accession>A0ABW4M7F9</accession>
<feature type="chain" id="PRO_5046754668" evidence="9">
    <location>
        <begin position="35"/>
        <end position="369"/>
    </location>
</feature>
<evidence type="ECO:0000256" key="5">
    <source>
        <dbReference type="ARBA" id="ARBA00022984"/>
    </source>
</evidence>
<feature type="compositionally biased region" description="Pro residues" evidence="8">
    <location>
        <begin position="359"/>
        <end position="369"/>
    </location>
</feature>
<dbReference type="PRINTS" id="PR00725">
    <property type="entry name" value="DADACBPTASE1"/>
</dbReference>
<evidence type="ECO:0000256" key="7">
    <source>
        <dbReference type="RuleBase" id="RU004016"/>
    </source>
</evidence>
<dbReference type="Proteomes" id="UP001597322">
    <property type="component" value="Unassembled WGS sequence"/>
</dbReference>
<protein>
    <submittedName>
        <fullName evidence="11">D-alanyl-D-alanine carboxypeptidase family protein</fullName>
        <ecNumber evidence="11">3.4.-.-</ecNumber>
    </submittedName>
</protein>
<dbReference type="Gene3D" id="3.40.710.10">
    <property type="entry name" value="DD-peptidase/beta-lactamase superfamily"/>
    <property type="match status" value="1"/>
</dbReference>
<evidence type="ECO:0000256" key="1">
    <source>
        <dbReference type="ARBA" id="ARBA00007164"/>
    </source>
</evidence>
<evidence type="ECO:0000313" key="11">
    <source>
        <dbReference type="EMBL" id="MFD1746473.1"/>
    </source>
</evidence>
<reference evidence="12" key="1">
    <citation type="journal article" date="2019" name="Int. J. Syst. Evol. Microbiol.">
        <title>The Global Catalogue of Microorganisms (GCM) 10K type strain sequencing project: providing services to taxonomists for standard genome sequencing and annotation.</title>
        <authorList>
            <consortium name="The Broad Institute Genomics Platform"/>
            <consortium name="The Broad Institute Genome Sequencing Center for Infectious Disease"/>
            <person name="Wu L."/>
            <person name="Ma J."/>
        </authorList>
    </citation>
    <scope>NUCLEOTIDE SEQUENCE [LARGE SCALE GENOMIC DNA]</scope>
    <source>
        <strain evidence="12">CG52</strain>
    </source>
</reference>
<keyword evidence="2 9" id="KW-0732">Signal</keyword>
<name>A0ABW4M7F9_9HYPH</name>
<dbReference type="EC" id="3.4.-.-" evidence="11"/>
<dbReference type="PANTHER" id="PTHR21581:SF6">
    <property type="entry name" value="TRAFFICKING PROTEIN PARTICLE COMPLEX SUBUNIT 12"/>
    <property type="match status" value="1"/>
</dbReference>
<comment type="similarity">
    <text evidence="1 7">Belongs to the peptidase S11 family.</text>
</comment>
<dbReference type="SUPFAM" id="SSF56601">
    <property type="entry name" value="beta-lactamase/transpeptidase-like"/>
    <property type="match status" value="1"/>
</dbReference>
<evidence type="ECO:0000256" key="6">
    <source>
        <dbReference type="ARBA" id="ARBA00023316"/>
    </source>
</evidence>
<proteinExistence type="inferred from homology"/>